<dbReference type="AlphaFoldDB" id="A0A382GLN9"/>
<name>A0A382GLN9_9ZZZZ</name>
<proteinExistence type="predicted"/>
<dbReference type="InterPro" id="IPR011032">
    <property type="entry name" value="GroES-like_sf"/>
</dbReference>
<evidence type="ECO:0000313" key="1">
    <source>
        <dbReference type="EMBL" id="SVB76066.1"/>
    </source>
</evidence>
<feature type="non-terminal residue" evidence="1">
    <location>
        <position position="54"/>
    </location>
</feature>
<accession>A0A382GLN9</accession>
<reference evidence="1" key="1">
    <citation type="submission" date="2018-05" db="EMBL/GenBank/DDBJ databases">
        <authorList>
            <person name="Lanie J.A."/>
            <person name="Ng W.-L."/>
            <person name="Kazmierczak K.M."/>
            <person name="Andrzejewski T.M."/>
            <person name="Davidsen T.M."/>
            <person name="Wayne K.J."/>
            <person name="Tettelin H."/>
            <person name="Glass J.I."/>
            <person name="Rusch D."/>
            <person name="Podicherti R."/>
            <person name="Tsui H.-C.T."/>
            <person name="Winkler M.E."/>
        </authorList>
    </citation>
    <scope>NUCLEOTIDE SEQUENCE</scope>
</reference>
<dbReference type="Gene3D" id="3.90.180.10">
    <property type="entry name" value="Medium-chain alcohol dehydrogenases, catalytic domain"/>
    <property type="match status" value="1"/>
</dbReference>
<sequence>MVQIGPRELEARDLPIPDIDADGTILELEACGICGSDYEQFEGVLRTPFPVIPG</sequence>
<organism evidence="1">
    <name type="scientific">marine metagenome</name>
    <dbReference type="NCBI Taxonomy" id="408172"/>
    <lineage>
        <taxon>unclassified sequences</taxon>
        <taxon>metagenomes</taxon>
        <taxon>ecological metagenomes</taxon>
    </lineage>
</organism>
<protein>
    <submittedName>
        <fullName evidence="1">Uncharacterized protein</fullName>
    </submittedName>
</protein>
<dbReference type="SUPFAM" id="SSF50129">
    <property type="entry name" value="GroES-like"/>
    <property type="match status" value="1"/>
</dbReference>
<dbReference type="EMBL" id="UINC01056255">
    <property type="protein sequence ID" value="SVB76066.1"/>
    <property type="molecule type" value="Genomic_DNA"/>
</dbReference>
<gene>
    <name evidence="1" type="ORF">METZ01_LOCUS228920</name>
</gene>